<reference evidence="1 2" key="1">
    <citation type="submission" date="2022-11" db="EMBL/GenBank/DDBJ databases">
        <title>Genome Sequencing of Nocardia sp. ON39_IFM12276 and assembly.</title>
        <authorList>
            <person name="Shimojima M."/>
            <person name="Toyokawa M."/>
            <person name="Uesaka K."/>
        </authorList>
    </citation>
    <scope>NUCLEOTIDE SEQUENCE [LARGE SCALE GENOMIC DNA]</scope>
    <source>
        <strain evidence="1 2">IFM 12276</strain>
    </source>
</reference>
<dbReference type="EMBL" id="AP026978">
    <property type="protein sequence ID" value="BDU01226.1"/>
    <property type="molecule type" value="Genomic_DNA"/>
</dbReference>
<dbReference type="Gene3D" id="3.20.20.60">
    <property type="entry name" value="Phosphoenolpyruvate-binding domains"/>
    <property type="match status" value="1"/>
</dbReference>
<organism evidence="1 2">
    <name type="scientific">Nocardia sputorum</name>
    <dbReference type="NCBI Taxonomy" id="2984338"/>
    <lineage>
        <taxon>Bacteria</taxon>
        <taxon>Bacillati</taxon>
        <taxon>Actinomycetota</taxon>
        <taxon>Actinomycetes</taxon>
        <taxon>Mycobacteriales</taxon>
        <taxon>Nocardiaceae</taxon>
        <taxon>Nocardia</taxon>
    </lineage>
</organism>
<keyword evidence="2" id="KW-1185">Reference proteome</keyword>
<protein>
    <submittedName>
        <fullName evidence="1">Phosphonomutase</fullName>
    </submittedName>
</protein>
<name>A0ABN6U7X1_9NOCA</name>
<evidence type="ECO:0000313" key="1">
    <source>
        <dbReference type="EMBL" id="BDU01226.1"/>
    </source>
</evidence>
<dbReference type="PANTHER" id="PTHR42905:SF16">
    <property type="entry name" value="CARBOXYPHOSPHONOENOLPYRUVATE PHOSPHONOMUTASE-LIKE PROTEIN (AFU_ORTHOLOGUE AFUA_5G07230)"/>
    <property type="match status" value="1"/>
</dbReference>
<accession>A0ABN6U7X1</accession>
<dbReference type="PANTHER" id="PTHR42905">
    <property type="entry name" value="PHOSPHOENOLPYRUVATE CARBOXYLASE"/>
    <property type="match status" value="1"/>
</dbReference>
<dbReference type="Pfam" id="PF13714">
    <property type="entry name" value="PEP_mutase"/>
    <property type="match status" value="1"/>
</dbReference>
<dbReference type="InterPro" id="IPR040442">
    <property type="entry name" value="Pyrv_kinase-like_dom_sf"/>
</dbReference>
<dbReference type="RefSeq" id="WP_281874335.1">
    <property type="nucleotide sequence ID" value="NZ_AP026978.1"/>
</dbReference>
<proteinExistence type="predicted"/>
<sequence>MTSPSAVTPPPTDFDIFRGLHHRDSPLVLPNAWDFASAALLADEGFPAIGTTSLGVAAAAGRTDGAGVTKAETFAAARRIAGLPVPVTVDIEGGFDERPGAVADFAEQLAACGIAGVNLEDGRRGSALAAPEQQAALIAAVKERTPELFVNARVDTHWLGLDHGSTHDRARRYAAAGADGVCVPGLTDPARIEQVVACSEVPVNVLYSPTGPSLATLTELGVRRISTGSLLYRAALSAALDVARAVRQDAAVPSGIVSYPKIQRLLPAQLPS</sequence>
<gene>
    <name evidence="1" type="ORF">IFM12276_42540</name>
</gene>
<dbReference type="InterPro" id="IPR015813">
    <property type="entry name" value="Pyrv/PenolPyrv_kinase-like_dom"/>
</dbReference>
<dbReference type="CDD" id="cd00377">
    <property type="entry name" value="ICL_PEPM"/>
    <property type="match status" value="1"/>
</dbReference>
<dbReference type="SUPFAM" id="SSF51621">
    <property type="entry name" value="Phosphoenolpyruvate/pyruvate domain"/>
    <property type="match status" value="1"/>
</dbReference>
<dbReference type="Proteomes" id="UP001317870">
    <property type="component" value="Chromosome"/>
</dbReference>
<dbReference type="InterPro" id="IPR039556">
    <property type="entry name" value="ICL/PEPM"/>
</dbReference>
<evidence type="ECO:0000313" key="2">
    <source>
        <dbReference type="Proteomes" id="UP001317870"/>
    </source>
</evidence>